<dbReference type="SMART" id="SM00448">
    <property type="entry name" value="REC"/>
    <property type="match status" value="1"/>
</dbReference>
<dbReference type="InterPro" id="IPR011006">
    <property type="entry name" value="CheY-like_superfamily"/>
</dbReference>
<organism evidence="6 7">
    <name type="scientific">Agromyces binzhouensis</name>
    <dbReference type="NCBI Taxonomy" id="1817495"/>
    <lineage>
        <taxon>Bacteria</taxon>
        <taxon>Bacillati</taxon>
        <taxon>Actinomycetota</taxon>
        <taxon>Actinomycetes</taxon>
        <taxon>Micrococcales</taxon>
        <taxon>Microbacteriaceae</taxon>
        <taxon>Agromyces</taxon>
    </lineage>
</organism>
<evidence type="ECO:0000256" key="2">
    <source>
        <dbReference type="ARBA" id="ARBA00023125"/>
    </source>
</evidence>
<dbReference type="AlphaFoldDB" id="A0A4Q2JID2"/>
<dbReference type="RefSeq" id="WP_165307822.1">
    <property type="nucleotide sequence ID" value="NZ_SDPL01000321.1"/>
</dbReference>
<accession>A0A4Q2JID2</accession>
<evidence type="ECO:0000256" key="4">
    <source>
        <dbReference type="PROSITE-ProRule" id="PRU00169"/>
    </source>
</evidence>
<comment type="caution">
    <text evidence="6">The sequence shown here is derived from an EMBL/GenBank/DDBJ whole genome shotgun (WGS) entry which is preliminary data.</text>
</comment>
<feature type="domain" description="Response regulatory" evidence="5">
    <location>
        <begin position="6"/>
        <end position="124"/>
    </location>
</feature>
<feature type="modified residue" description="4-aspartylphosphate" evidence="4">
    <location>
        <position position="57"/>
    </location>
</feature>
<evidence type="ECO:0000313" key="6">
    <source>
        <dbReference type="EMBL" id="RXZ45770.1"/>
    </source>
</evidence>
<dbReference type="EMBL" id="SDPL01000321">
    <property type="protein sequence ID" value="RXZ45770.1"/>
    <property type="molecule type" value="Genomic_DNA"/>
</dbReference>
<reference evidence="6 7" key="1">
    <citation type="submission" date="2019-01" db="EMBL/GenBank/DDBJ databases">
        <authorList>
            <person name="Li J."/>
        </authorList>
    </citation>
    <scope>NUCLEOTIDE SEQUENCE [LARGE SCALE GENOMIC DNA]</scope>
    <source>
        <strain evidence="6 7">CGMCC 4.7180</strain>
    </source>
</reference>
<dbReference type="InterPro" id="IPR058245">
    <property type="entry name" value="NreC/VraR/RcsB-like_REC"/>
</dbReference>
<dbReference type="InterPro" id="IPR039420">
    <property type="entry name" value="WalR-like"/>
</dbReference>
<dbReference type="Gene3D" id="3.40.50.2300">
    <property type="match status" value="1"/>
</dbReference>
<name>A0A4Q2JID2_9MICO</name>
<evidence type="ECO:0000256" key="1">
    <source>
        <dbReference type="ARBA" id="ARBA00023015"/>
    </source>
</evidence>
<gene>
    <name evidence="6" type="ORF">ESO86_13370</name>
</gene>
<dbReference type="GO" id="GO:0000160">
    <property type="term" value="P:phosphorelay signal transduction system"/>
    <property type="evidence" value="ECO:0007669"/>
    <property type="project" value="InterPro"/>
</dbReference>
<keyword evidence="2" id="KW-0238">DNA-binding</keyword>
<keyword evidence="3" id="KW-0804">Transcription</keyword>
<evidence type="ECO:0000259" key="5">
    <source>
        <dbReference type="PROSITE" id="PS50110"/>
    </source>
</evidence>
<dbReference type="InterPro" id="IPR001789">
    <property type="entry name" value="Sig_transdc_resp-reg_receiver"/>
</dbReference>
<dbReference type="SUPFAM" id="SSF52172">
    <property type="entry name" value="CheY-like"/>
    <property type="match status" value="1"/>
</dbReference>
<evidence type="ECO:0000256" key="3">
    <source>
        <dbReference type="ARBA" id="ARBA00023163"/>
    </source>
</evidence>
<dbReference type="PROSITE" id="PS50110">
    <property type="entry name" value="RESPONSE_REGULATORY"/>
    <property type="match status" value="1"/>
</dbReference>
<proteinExistence type="predicted"/>
<dbReference type="PANTHER" id="PTHR43214:SF24">
    <property type="entry name" value="TRANSCRIPTIONAL REGULATORY PROTEIN NARL-RELATED"/>
    <property type="match status" value="1"/>
</dbReference>
<dbReference type="Proteomes" id="UP000292881">
    <property type="component" value="Unassembled WGS sequence"/>
</dbReference>
<protein>
    <submittedName>
        <fullName evidence="6">Response regulator transcription factor</fullName>
    </submittedName>
</protein>
<dbReference type="CDD" id="cd17535">
    <property type="entry name" value="REC_NarL-like"/>
    <property type="match status" value="1"/>
</dbReference>
<evidence type="ECO:0000313" key="7">
    <source>
        <dbReference type="Proteomes" id="UP000292881"/>
    </source>
</evidence>
<feature type="non-terminal residue" evidence="6">
    <location>
        <position position="155"/>
    </location>
</feature>
<dbReference type="GO" id="GO:0003677">
    <property type="term" value="F:DNA binding"/>
    <property type="evidence" value="ECO:0007669"/>
    <property type="project" value="UniProtKB-KW"/>
</dbReference>
<keyword evidence="4" id="KW-0597">Phosphoprotein</keyword>
<keyword evidence="1" id="KW-0805">Transcription regulation</keyword>
<dbReference type="PANTHER" id="PTHR43214">
    <property type="entry name" value="TWO-COMPONENT RESPONSE REGULATOR"/>
    <property type="match status" value="1"/>
</dbReference>
<keyword evidence="7" id="KW-1185">Reference proteome</keyword>
<dbReference type="Pfam" id="PF00072">
    <property type="entry name" value="Response_reg"/>
    <property type="match status" value="1"/>
</dbReference>
<sequence>MSEPIRVVVADDHPIVRAGIVGLLDSEPGIEVVGEAVDGGEAVALATELQPDLVLMDLRMPVLDGAAATERIVASVGGTGTRVLVLTTYETDDHILAAIEAGASGYLLKAAPQEEILAGIRSVAAGETVLAPSIAAKLVARVRTGATAAADPAPT</sequence>